<comment type="caution">
    <text evidence="1">The sequence shown here is derived from an EMBL/GenBank/DDBJ whole genome shotgun (WGS) entry which is preliminary data.</text>
</comment>
<sequence>MKKIGAFCAFYKEQVNYALRLIADGKANDYLWDEWDEDTETTFVRE</sequence>
<organism evidence="1">
    <name type="scientific">mine drainage metagenome</name>
    <dbReference type="NCBI Taxonomy" id="410659"/>
    <lineage>
        <taxon>unclassified sequences</taxon>
        <taxon>metagenomes</taxon>
        <taxon>ecological metagenomes</taxon>
    </lineage>
</organism>
<protein>
    <submittedName>
        <fullName evidence="1">Uncharacterized protein</fullName>
    </submittedName>
</protein>
<dbReference type="EMBL" id="MLJW01003063">
    <property type="protein sequence ID" value="OIQ72946.1"/>
    <property type="molecule type" value="Genomic_DNA"/>
</dbReference>
<proteinExistence type="predicted"/>
<accession>A0A1J5PP61</accession>
<name>A0A1J5PP61_9ZZZZ</name>
<evidence type="ECO:0000313" key="1">
    <source>
        <dbReference type="EMBL" id="OIQ72946.1"/>
    </source>
</evidence>
<gene>
    <name evidence="1" type="ORF">GALL_454210</name>
</gene>
<reference evidence="1" key="1">
    <citation type="submission" date="2016-10" db="EMBL/GenBank/DDBJ databases">
        <title>Sequence of Gallionella enrichment culture.</title>
        <authorList>
            <person name="Poehlein A."/>
            <person name="Muehling M."/>
            <person name="Daniel R."/>
        </authorList>
    </citation>
    <scope>NUCLEOTIDE SEQUENCE</scope>
</reference>
<dbReference type="AlphaFoldDB" id="A0A1J5PP61"/>